<organism evidence="1 2">
    <name type="scientific">Noviherbaspirillum suwonense</name>
    <dbReference type="NCBI Taxonomy" id="1224511"/>
    <lineage>
        <taxon>Bacteria</taxon>
        <taxon>Pseudomonadati</taxon>
        <taxon>Pseudomonadota</taxon>
        <taxon>Betaproteobacteria</taxon>
        <taxon>Burkholderiales</taxon>
        <taxon>Oxalobacteraceae</taxon>
        <taxon>Noviherbaspirillum</taxon>
    </lineage>
</organism>
<dbReference type="RefSeq" id="WP_283442964.1">
    <property type="nucleotide sequence ID" value="NZ_FXUL01000010.1"/>
</dbReference>
<comment type="caution">
    <text evidence="1">The sequence shown here is derived from an EMBL/GenBank/DDBJ whole genome shotgun (WGS) entry which is preliminary data.</text>
</comment>
<evidence type="ECO:0000313" key="2">
    <source>
        <dbReference type="Proteomes" id="UP001158049"/>
    </source>
</evidence>
<proteinExistence type="predicted"/>
<reference evidence="1 2" key="1">
    <citation type="submission" date="2017-05" db="EMBL/GenBank/DDBJ databases">
        <authorList>
            <person name="Varghese N."/>
            <person name="Submissions S."/>
        </authorList>
    </citation>
    <scope>NUCLEOTIDE SEQUENCE [LARGE SCALE GENOMIC DNA]</scope>
    <source>
        <strain evidence="1 2">DSM 26001</strain>
    </source>
</reference>
<dbReference type="InterPro" id="IPR022037">
    <property type="entry name" value="DUF3606"/>
</dbReference>
<dbReference type="Proteomes" id="UP001158049">
    <property type="component" value="Unassembled WGS sequence"/>
</dbReference>
<name>A0ABY1QC75_9BURK</name>
<keyword evidence="2" id="KW-1185">Reference proteome</keyword>
<evidence type="ECO:0000313" key="1">
    <source>
        <dbReference type="EMBL" id="SMP64935.1"/>
    </source>
</evidence>
<dbReference type="Pfam" id="PF12244">
    <property type="entry name" value="DUF3606"/>
    <property type="match status" value="1"/>
</dbReference>
<sequence>MADNLEDRGPQDRSRINVNEPWELQYWSKHFGVTEDQLRTAVQAAGTSVEAVGRHLGK</sequence>
<evidence type="ECO:0008006" key="3">
    <source>
        <dbReference type="Google" id="ProtNLM"/>
    </source>
</evidence>
<protein>
    <recommendedName>
        <fullName evidence="3">DUF3606 domain-containing protein</fullName>
    </recommendedName>
</protein>
<gene>
    <name evidence="1" type="ORF">SAMN06295970_110123</name>
</gene>
<dbReference type="EMBL" id="FXUL01000010">
    <property type="protein sequence ID" value="SMP64935.1"/>
    <property type="molecule type" value="Genomic_DNA"/>
</dbReference>
<accession>A0ABY1QC75</accession>